<dbReference type="Proteomes" id="UP001283361">
    <property type="component" value="Unassembled WGS sequence"/>
</dbReference>
<gene>
    <name evidence="1" type="ORF">RRG08_054210</name>
</gene>
<dbReference type="EMBL" id="JAWDGP010006482">
    <property type="protein sequence ID" value="KAK3740186.1"/>
    <property type="molecule type" value="Genomic_DNA"/>
</dbReference>
<name>A0AAE0YDE0_9GAST</name>
<dbReference type="AlphaFoldDB" id="A0AAE0YDE0"/>
<sequence>MVSEYLPYGLRVFPLKCPSIYPMMLEFFLNGLLHLPYDLRVSLPMASWYLPDDVRVSPLWSPSISPMVSEYLLNGLRVSLLWSPSTYYSP</sequence>
<evidence type="ECO:0000313" key="1">
    <source>
        <dbReference type="EMBL" id="KAK3740186.1"/>
    </source>
</evidence>
<keyword evidence="2" id="KW-1185">Reference proteome</keyword>
<accession>A0AAE0YDE0</accession>
<evidence type="ECO:0000313" key="2">
    <source>
        <dbReference type="Proteomes" id="UP001283361"/>
    </source>
</evidence>
<comment type="caution">
    <text evidence="1">The sequence shown here is derived from an EMBL/GenBank/DDBJ whole genome shotgun (WGS) entry which is preliminary data.</text>
</comment>
<protein>
    <submittedName>
        <fullName evidence="1">Uncharacterized protein</fullName>
    </submittedName>
</protein>
<reference evidence="1" key="1">
    <citation type="journal article" date="2023" name="G3 (Bethesda)">
        <title>A reference genome for the long-term kleptoplast-retaining sea slug Elysia crispata morphotype clarki.</title>
        <authorList>
            <person name="Eastman K.E."/>
            <person name="Pendleton A.L."/>
            <person name="Shaikh M.A."/>
            <person name="Suttiyut T."/>
            <person name="Ogas R."/>
            <person name="Tomko P."/>
            <person name="Gavelis G."/>
            <person name="Widhalm J.R."/>
            <person name="Wisecaver J.H."/>
        </authorList>
    </citation>
    <scope>NUCLEOTIDE SEQUENCE</scope>
    <source>
        <strain evidence="1">ECLA1</strain>
    </source>
</reference>
<organism evidence="1 2">
    <name type="scientific">Elysia crispata</name>
    <name type="common">lettuce slug</name>
    <dbReference type="NCBI Taxonomy" id="231223"/>
    <lineage>
        <taxon>Eukaryota</taxon>
        <taxon>Metazoa</taxon>
        <taxon>Spiralia</taxon>
        <taxon>Lophotrochozoa</taxon>
        <taxon>Mollusca</taxon>
        <taxon>Gastropoda</taxon>
        <taxon>Heterobranchia</taxon>
        <taxon>Euthyneura</taxon>
        <taxon>Panpulmonata</taxon>
        <taxon>Sacoglossa</taxon>
        <taxon>Placobranchoidea</taxon>
        <taxon>Plakobranchidae</taxon>
        <taxon>Elysia</taxon>
    </lineage>
</organism>
<proteinExistence type="predicted"/>